<protein>
    <submittedName>
        <fullName evidence="2">Monoheme cytochrome c</fullName>
    </submittedName>
</protein>
<feature type="signal peptide" evidence="1">
    <location>
        <begin position="1"/>
        <end position="27"/>
    </location>
</feature>
<dbReference type="SUPFAM" id="SSF46626">
    <property type="entry name" value="Cytochrome c"/>
    <property type="match status" value="1"/>
</dbReference>
<name>A0A0P7Y3M8_9HYPH</name>
<sequence length="103" mass="11331">MKKTRYGILGAAAAALIFAFASGPAMAQDEDFGGLPPGEGQELVFYSCQGCHSLAIVESSNFSRRVWDEILDWMVDSQGMAPLPDDMRATVMDYLVEHYGYED</sequence>
<organism evidence="2 4">
    <name type="scientific">Saliniramus fredricksonii</name>
    <dbReference type="NCBI Taxonomy" id="1653334"/>
    <lineage>
        <taxon>Bacteria</taxon>
        <taxon>Pseudomonadati</taxon>
        <taxon>Pseudomonadota</taxon>
        <taxon>Alphaproteobacteria</taxon>
        <taxon>Hyphomicrobiales</taxon>
        <taxon>Salinarimonadaceae</taxon>
        <taxon>Saliniramus</taxon>
    </lineage>
</organism>
<dbReference type="EMBL" id="LJSX01000010">
    <property type="protein sequence ID" value="KPQ11073.1"/>
    <property type="molecule type" value="Genomic_DNA"/>
</dbReference>
<dbReference type="OrthoDB" id="9805828at2"/>
<gene>
    <name evidence="3" type="ORF">GA0071312_0060</name>
    <name evidence="2" type="ORF">HLUCCO17_08010</name>
</gene>
<evidence type="ECO:0000313" key="2">
    <source>
        <dbReference type="EMBL" id="KPQ11073.1"/>
    </source>
</evidence>
<evidence type="ECO:0000256" key="1">
    <source>
        <dbReference type="SAM" id="SignalP"/>
    </source>
</evidence>
<dbReference type="GO" id="GO:0020037">
    <property type="term" value="F:heme binding"/>
    <property type="evidence" value="ECO:0007669"/>
    <property type="project" value="InterPro"/>
</dbReference>
<keyword evidence="1" id="KW-0732">Signal</keyword>
<evidence type="ECO:0000313" key="3">
    <source>
        <dbReference type="EMBL" id="SCC78061.1"/>
    </source>
</evidence>
<feature type="chain" id="PRO_5006145918" evidence="1">
    <location>
        <begin position="28"/>
        <end position="103"/>
    </location>
</feature>
<accession>A0A0P7Y3M8</accession>
<dbReference type="Gene3D" id="1.10.760.10">
    <property type="entry name" value="Cytochrome c-like domain"/>
    <property type="match status" value="1"/>
</dbReference>
<dbReference type="Proteomes" id="UP000050497">
    <property type="component" value="Unassembled WGS sequence"/>
</dbReference>
<comment type="caution">
    <text evidence="2">The sequence shown here is derived from an EMBL/GenBank/DDBJ whole genome shotgun (WGS) entry which is preliminary data.</text>
</comment>
<evidence type="ECO:0000313" key="4">
    <source>
        <dbReference type="Proteomes" id="UP000050497"/>
    </source>
</evidence>
<dbReference type="Proteomes" id="UP000182800">
    <property type="component" value="Unassembled WGS sequence"/>
</dbReference>
<keyword evidence="5" id="KW-1185">Reference proteome</keyword>
<evidence type="ECO:0000313" key="5">
    <source>
        <dbReference type="Proteomes" id="UP000182800"/>
    </source>
</evidence>
<dbReference type="GO" id="GO:0009055">
    <property type="term" value="F:electron transfer activity"/>
    <property type="evidence" value="ECO:0007669"/>
    <property type="project" value="InterPro"/>
</dbReference>
<dbReference type="EMBL" id="FMBM01000001">
    <property type="protein sequence ID" value="SCC78061.1"/>
    <property type="molecule type" value="Genomic_DNA"/>
</dbReference>
<reference evidence="2 4" key="1">
    <citation type="submission" date="2015-09" db="EMBL/GenBank/DDBJ databases">
        <title>Identification and resolution of microdiversity through metagenomic sequencing of parallel consortia.</title>
        <authorList>
            <person name="Nelson W.C."/>
            <person name="Romine M.F."/>
            <person name="Lindemann S.R."/>
        </authorList>
    </citation>
    <scope>NUCLEOTIDE SEQUENCE [LARGE SCALE GENOMIC DNA]</scope>
    <source>
        <strain evidence="2">HL-109</strain>
    </source>
</reference>
<proteinExistence type="predicted"/>
<reference evidence="3 5" key="2">
    <citation type="submission" date="2016-08" db="EMBL/GenBank/DDBJ databases">
        <authorList>
            <person name="Varghese N."/>
            <person name="Submissions Spin"/>
        </authorList>
    </citation>
    <scope>NUCLEOTIDE SEQUENCE [LARGE SCALE GENOMIC DNA]</scope>
    <source>
        <strain evidence="3 5">HL-109</strain>
    </source>
</reference>
<dbReference type="InterPro" id="IPR036909">
    <property type="entry name" value="Cyt_c-like_dom_sf"/>
</dbReference>
<dbReference type="AlphaFoldDB" id="A0A0P7Y3M8"/>
<dbReference type="RefSeq" id="WP_074443150.1">
    <property type="nucleotide sequence ID" value="NZ_FMBM01000001.1"/>
</dbReference>
<dbReference type="STRING" id="1653334.GA0071312_0060"/>